<organism evidence="1 2">
    <name type="scientific">Trichonephila inaurata madagascariensis</name>
    <dbReference type="NCBI Taxonomy" id="2747483"/>
    <lineage>
        <taxon>Eukaryota</taxon>
        <taxon>Metazoa</taxon>
        <taxon>Ecdysozoa</taxon>
        <taxon>Arthropoda</taxon>
        <taxon>Chelicerata</taxon>
        <taxon>Arachnida</taxon>
        <taxon>Araneae</taxon>
        <taxon>Araneomorphae</taxon>
        <taxon>Entelegynae</taxon>
        <taxon>Araneoidea</taxon>
        <taxon>Nephilidae</taxon>
        <taxon>Trichonephila</taxon>
        <taxon>Trichonephila inaurata</taxon>
    </lineage>
</organism>
<accession>A0A8X6KJL0</accession>
<keyword evidence="2" id="KW-1185">Reference proteome</keyword>
<evidence type="ECO:0000313" key="1">
    <source>
        <dbReference type="EMBL" id="GFS53761.1"/>
    </source>
</evidence>
<dbReference type="EMBL" id="BMAV01026836">
    <property type="protein sequence ID" value="GFS53761.1"/>
    <property type="molecule type" value="Genomic_DNA"/>
</dbReference>
<reference evidence="1" key="1">
    <citation type="submission" date="2020-08" db="EMBL/GenBank/DDBJ databases">
        <title>Multicomponent nature underlies the extraordinary mechanical properties of spider dragline silk.</title>
        <authorList>
            <person name="Kono N."/>
            <person name="Nakamura H."/>
            <person name="Mori M."/>
            <person name="Yoshida Y."/>
            <person name="Ohtoshi R."/>
            <person name="Malay A.D."/>
            <person name="Moran D.A.P."/>
            <person name="Tomita M."/>
            <person name="Numata K."/>
            <person name="Arakawa K."/>
        </authorList>
    </citation>
    <scope>NUCLEOTIDE SEQUENCE</scope>
</reference>
<proteinExistence type="predicted"/>
<protein>
    <submittedName>
        <fullName evidence="1">Uncharacterized protein</fullName>
    </submittedName>
</protein>
<gene>
    <name evidence="1" type="ORF">TNIN_380611</name>
</gene>
<dbReference type="AlphaFoldDB" id="A0A8X6KJL0"/>
<evidence type="ECO:0000313" key="2">
    <source>
        <dbReference type="Proteomes" id="UP000886998"/>
    </source>
</evidence>
<sequence>MSFIRRVESNIAQILMAFKCQRKMNSLFAVVPSASTNSIVPINAYYSSRCGLPPRSLQQHRWRRYSCAARAARSARVNARRRRAWKFWQYFWHGGVE</sequence>
<dbReference type="Proteomes" id="UP000886998">
    <property type="component" value="Unassembled WGS sequence"/>
</dbReference>
<name>A0A8X6KJL0_9ARAC</name>
<comment type="caution">
    <text evidence="1">The sequence shown here is derived from an EMBL/GenBank/DDBJ whole genome shotgun (WGS) entry which is preliminary data.</text>
</comment>